<dbReference type="Pfam" id="PF02518">
    <property type="entry name" value="HATPase_c"/>
    <property type="match status" value="1"/>
</dbReference>
<keyword evidence="11" id="KW-1185">Reference proteome</keyword>
<accession>A0A919BL72</accession>
<gene>
    <name evidence="10" type="ORF">GCM10017161_27420</name>
</gene>
<feature type="domain" description="Response regulatory" evidence="8">
    <location>
        <begin position="392"/>
        <end position="502"/>
    </location>
</feature>
<dbReference type="InterPro" id="IPR036097">
    <property type="entry name" value="HisK_dim/P_sf"/>
</dbReference>
<dbReference type="InterPro" id="IPR003661">
    <property type="entry name" value="HisK_dim/P_dom"/>
</dbReference>
<reference evidence="10" key="2">
    <citation type="submission" date="2020-09" db="EMBL/GenBank/DDBJ databases">
        <authorList>
            <person name="Sun Q."/>
            <person name="Kim S."/>
        </authorList>
    </citation>
    <scope>NUCLEOTIDE SEQUENCE</scope>
    <source>
        <strain evidence="10">KCTC 42731</strain>
    </source>
</reference>
<dbReference type="SUPFAM" id="SSF52172">
    <property type="entry name" value="CheY-like"/>
    <property type="match status" value="1"/>
</dbReference>
<comment type="caution">
    <text evidence="10">The sequence shown here is derived from an EMBL/GenBank/DDBJ whole genome shotgun (WGS) entry which is preliminary data.</text>
</comment>
<dbReference type="SMART" id="SM00387">
    <property type="entry name" value="HATPase_c"/>
    <property type="match status" value="1"/>
</dbReference>
<dbReference type="Pfam" id="PF00989">
    <property type="entry name" value="PAS"/>
    <property type="match status" value="1"/>
</dbReference>
<keyword evidence="5" id="KW-0418">Kinase</keyword>
<evidence type="ECO:0000256" key="4">
    <source>
        <dbReference type="ARBA" id="ARBA00022679"/>
    </source>
</evidence>
<evidence type="ECO:0000313" key="10">
    <source>
        <dbReference type="EMBL" id="GHF97719.1"/>
    </source>
</evidence>
<protein>
    <recommendedName>
        <fullName evidence="2">histidine kinase</fullName>
        <ecNumber evidence="2">2.7.13.3</ecNumber>
    </recommendedName>
</protein>
<dbReference type="InterPro" id="IPR004358">
    <property type="entry name" value="Sig_transdc_His_kin-like_C"/>
</dbReference>
<dbReference type="SUPFAM" id="SSF55874">
    <property type="entry name" value="ATPase domain of HSP90 chaperone/DNA topoisomerase II/histidine kinase"/>
    <property type="match status" value="1"/>
</dbReference>
<evidence type="ECO:0000256" key="6">
    <source>
        <dbReference type="PROSITE-ProRule" id="PRU00169"/>
    </source>
</evidence>
<dbReference type="InterPro" id="IPR005467">
    <property type="entry name" value="His_kinase_dom"/>
</dbReference>
<keyword evidence="3 6" id="KW-0597">Phosphoprotein</keyword>
<dbReference type="InterPro" id="IPR036890">
    <property type="entry name" value="HATPase_C_sf"/>
</dbReference>
<evidence type="ECO:0000256" key="5">
    <source>
        <dbReference type="ARBA" id="ARBA00022777"/>
    </source>
</evidence>
<dbReference type="InterPro" id="IPR035965">
    <property type="entry name" value="PAS-like_dom_sf"/>
</dbReference>
<feature type="domain" description="PAC" evidence="9">
    <location>
        <begin position="81"/>
        <end position="135"/>
    </location>
</feature>
<dbReference type="SUPFAM" id="SSF55785">
    <property type="entry name" value="PYP-like sensor domain (PAS domain)"/>
    <property type="match status" value="1"/>
</dbReference>
<dbReference type="PROSITE" id="PS50110">
    <property type="entry name" value="RESPONSE_REGULATORY"/>
    <property type="match status" value="1"/>
</dbReference>
<feature type="modified residue" description="4-aspartylphosphate" evidence="6">
    <location>
        <position position="443"/>
    </location>
</feature>
<name>A0A919BL72_9GAMM</name>
<keyword evidence="4" id="KW-0808">Transferase</keyword>
<dbReference type="InterPro" id="IPR001789">
    <property type="entry name" value="Sig_transdc_resp-reg_receiver"/>
</dbReference>
<dbReference type="Gene3D" id="3.30.565.10">
    <property type="entry name" value="Histidine kinase-like ATPase, C-terminal domain"/>
    <property type="match status" value="1"/>
</dbReference>
<dbReference type="EC" id="2.7.13.3" evidence="2"/>
<dbReference type="Proteomes" id="UP000623842">
    <property type="component" value="Unassembled WGS sequence"/>
</dbReference>
<dbReference type="InterPro" id="IPR013767">
    <property type="entry name" value="PAS_fold"/>
</dbReference>
<proteinExistence type="predicted"/>
<dbReference type="PROSITE" id="PS50113">
    <property type="entry name" value="PAC"/>
    <property type="match status" value="1"/>
</dbReference>
<dbReference type="PANTHER" id="PTHR43304">
    <property type="entry name" value="PHYTOCHROME-LIKE PROTEIN CPH1"/>
    <property type="match status" value="1"/>
</dbReference>
<dbReference type="SUPFAM" id="SSF47384">
    <property type="entry name" value="Homodimeric domain of signal transducing histidine kinase"/>
    <property type="match status" value="1"/>
</dbReference>
<dbReference type="PANTHER" id="PTHR43304:SF1">
    <property type="entry name" value="PAC DOMAIN-CONTAINING PROTEIN"/>
    <property type="match status" value="1"/>
</dbReference>
<reference evidence="10" key="1">
    <citation type="journal article" date="2014" name="Int. J. Syst. Evol. Microbiol.">
        <title>Complete genome sequence of Corynebacterium casei LMG S-19264T (=DSM 44701T), isolated from a smear-ripened cheese.</title>
        <authorList>
            <consortium name="US DOE Joint Genome Institute (JGI-PGF)"/>
            <person name="Walter F."/>
            <person name="Albersmeier A."/>
            <person name="Kalinowski J."/>
            <person name="Ruckert C."/>
        </authorList>
    </citation>
    <scope>NUCLEOTIDE SEQUENCE</scope>
    <source>
        <strain evidence="10">KCTC 42731</strain>
    </source>
</reference>
<dbReference type="PRINTS" id="PR00344">
    <property type="entry name" value="BCTRLSENSOR"/>
</dbReference>
<dbReference type="InterPro" id="IPR011006">
    <property type="entry name" value="CheY-like_superfamily"/>
</dbReference>
<feature type="domain" description="Histidine kinase" evidence="7">
    <location>
        <begin position="148"/>
        <end position="370"/>
    </location>
</feature>
<evidence type="ECO:0000259" key="7">
    <source>
        <dbReference type="PROSITE" id="PS50109"/>
    </source>
</evidence>
<dbReference type="InterPro" id="IPR003594">
    <property type="entry name" value="HATPase_dom"/>
</dbReference>
<dbReference type="EMBL" id="BNCK01000006">
    <property type="protein sequence ID" value="GHF97719.1"/>
    <property type="molecule type" value="Genomic_DNA"/>
</dbReference>
<evidence type="ECO:0000259" key="9">
    <source>
        <dbReference type="PROSITE" id="PS50113"/>
    </source>
</evidence>
<evidence type="ECO:0000256" key="1">
    <source>
        <dbReference type="ARBA" id="ARBA00000085"/>
    </source>
</evidence>
<evidence type="ECO:0000256" key="2">
    <source>
        <dbReference type="ARBA" id="ARBA00012438"/>
    </source>
</evidence>
<evidence type="ECO:0000259" key="8">
    <source>
        <dbReference type="PROSITE" id="PS50110"/>
    </source>
</evidence>
<organism evidence="10 11">
    <name type="scientific">Thalassotalea marina</name>
    <dbReference type="NCBI Taxonomy" id="1673741"/>
    <lineage>
        <taxon>Bacteria</taxon>
        <taxon>Pseudomonadati</taxon>
        <taxon>Pseudomonadota</taxon>
        <taxon>Gammaproteobacteria</taxon>
        <taxon>Alteromonadales</taxon>
        <taxon>Colwelliaceae</taxon>
        <taxon>Thalassotalea</taxon>
    </lineage>
</organism>
<dbReference type="RefSeq" id="WP_189771660.1">
    <property type="nucleotide sequence ID" value="NZ_BNCK01000006.1"/>
</dbReference>
<evidence type="ECO:0000313" key="11">
    <source>
        <dbReference type="Proteomes" id="UP000623842"/>
    </source>
</evidence>
<dbReference type="Pfam" id="PF00072">
    <property type="entry name" value="Response_reg"/>
    <property type="match status" value="1"/>
</dbReference>
<dbReference type="PROSITE" id="PS50109">
    <property type="entry name" value="HIS_KIN"/>
    <property type="match status" value="1"/>
</dbReference>
<dbReference type="AlphaFoldDB" id="A0A919BL72"/>
<dbReference type="Gene3D" id="3.40.50.2300">
    <property type="match status" value="1"/>
</dbReference>
<dbReference type="SMART" id="SM00448">
    <property type="entry name" value="REC"/>
    <property type="match status" value="1"/>
</dbReference>
<dbReference type="GO" id="GO:0006355">
    <property type="term" value="P:regulation of DNA-templated transcription"/>
    <property type="evidence" value="ECO:0007669"/>
    <property type="project" value="InterPro"/>
</dbReference>
<dbReference type="Pfam" id="PF00512">
    <property type="entry name" value="HisKA"/>
    <property type="match status" value="1"/>
</dbReference>
<comment type="catalytic activity">
    <reaction evidence="1">
        <text>ATP + protein L-histidine = ADP + protein N-phospho-L-histidine.</text>
        <dbReference type="EC" id="2.7.13.3"/>
    </reaction>
</comment>
<dbReference type="InterPro" id="IPR000014">
    <property type="entry name" value="PAS"/>
</dbReference>
<dbReference type="GO" id="GO:0000155">
    <property type="term" value="F:phosphorelay sensor kinase activity"/>
    <property type="evidence" value="ECO:0007669"/>
    <property type="project" value="InterPro"/>
</dbReference>
<dbReference type="InterPro" id="IPR000700">
    <property type="entry name" value="PAS-assoc_C"/>
</dbReference>
<dbReference type="NCBIfam" id="TIGR00229">
    <property type="entry name" value="sensory_box"/>
    <property type="match status" value="1"/>
</dbReference>
<evidence type="ECO:0000256" key="3">
    <source>
        <dbReference type="ARBA" id="ARBA00022553"/>
    </source>
</evidence>
<dbReference type="SMART" id="SM00388">
    <property type="entry name" value="HisKA"/>
    <property type="match status" value="1"/>
</dbReference>
<dbReference type="Gene3D" id="3.30.450.20">
    <property type="entry name" value="PAS domain"/>
    <property type="match status" value="1"/>
</dbReference>
<dbReference type="Gene3D" id="1.10.287.130">
    <property type="match status" value="1"/>
</dbReference>
<dbReference type="InterPro" id="IPR052162">
    <property type="entry name" value="Sensor_kinase/Photoreceptor"/>
</dbReference>
<sequence length="505" mass="56129">MVNRIEEENAKFKAIVSSISECIKSVDKNYCLVDMNATGLSLIGANCLLDVKGKSLLDLIVPEHRESFKRGVDKVFNGETIDQEFEIVSFDGTRRSMHQTAVPYYNPEKPDEVIEMVAVTRDVTVKKKQETTLAQLKRNELINSLSAGVAHDFNNILGVIAGNNELISLRNVNPDIEKPVLSIAKSIERARNLTNKLLKFSKGYQGANTLAPFSEIIADMQQLTEEVIPSNIEVNWNVQDCPSLTLSKHDFEDTLLNLLLNATHAIDKHGTVNINVSEVSALNKDEYFVLQPSGASRYLLIEVVDDGIGIAPELIDDIFLPFKSFNKKEQGSGLGLAIVYGYLASQQFGLSVRSTQGKGTVFSLWIPYNNETSKQQAETIETPTNETASVLHIVLIDDETELLETTAALLELKHHRVTKFSVAAEAVSFIERNKDKIDLIITDEIMPGEIQGHNILERFKGEIPTVLITGYAENDKMKGLQNFIVKKPYTIDHLLKKANLVIGGF</sequence>